<proteinExistence type="predicted"/>
<sequence length="24" mass="2615">MLPAMMVLDQTSEAVSQPQLNVVL</sequence>
<dbReference type="Proteomes" id="UP000234681">
    <property type="component" value="Chromosome 2"/>
</dbReference>
<accession>A6J5X8</accession>
<evidence type="ECO:0000313" key="2">
    <source>
        <dbReference type="Proteomes" id="UP000234681"/>
    </source>
</evidence>
<dbReference type="AlphaFoldDB" id="A6J5X8"/>
<gene>
    <name evidence="1" type="ORF">rCG_62790</name>
</gene>
<organism evidence="1 2">
    <name type="scientific">Rattus norvegicus</name>
    <name type="common">Rat</name>
    <dbReference type="NCBI Taxonomy" id="10116"/>
    <lineage>
        <taxon>Eukaryota</taxon>
        <taxon>Metazoa</taxon>
        <taxon>Chordata</taxon>
        <taxon>Craniata</taxon>
        <taxon>Vertebrata</taxon>
        <taxon>Euteleostomi</taxon>
        <taxon>Mammalia</taxon>
        <taxon>Eutheria</taxon>
        <taxon>Euarchontoglires</taxon>
        <taxon>Glires</taxon>
        <taxon>Rodentia</taxon>
        <taxon>Myomorpha</taxon>
        <taxon>Muroidea</taxon>
        <taxon>Muridae</taxon>
        <taxon>Murinae</taxon>
        <taxon>Rattus</taxon>
    </lineage>
</organism>
<name>A6J5X8_RAT</name>
<dbReference type="EMBL" id="CH473976">
    <property type="protein sequence ID" value="EDM00811.1"/>
    <property type="molecule type" value="Genomic_DNA"/>
</dbReference>
<reference evidence="1 2" key="1">
    <citation type="submission" date="2005-09" db="EMBL/GenBank/DDBJ databases">
        <authorList>
            <person name="Mural R.J."/>
            <person name="Li P.W."/>
            <person name="Adams M.D."/>
            <person name="Amanatides P.G."/>
            <person name="Baden-Tillson H."/>
            <person name="Barnstead M."/>
            <person name="Chin S.H."/>
            <person name="Dew I."/>
            <person name="Evans C.A."/>
            <person name="Ferriera S."/>
            <person name="Flanigan M."/>
            <person name="Fosler C."/>
            <person name="Glodek A."/>
            <person name="Gu Z."/>
            <person name="Holt R.A."/>
            <person name="Jennings D."/>
            <person name="Kraft C.L."/>
            <person name="Lu F."/>
            <person name="Nguyen T."/>
            <person name="Nusskern D.R."/>
            <person name="Pfannkoch C.M."/>
            <person name="Sitter C."/>
            <person name="Sutton G.G."/>
            <person name="Venter J.C."/>
            <person name="Wang Z."/>
            <person name="Woodage T."/>
            <person name="Zheng X.H."/>
            <person name="Zhong F."/>
        </authorList>
    </citation>
    <scope>NUCLEOTIDE SEQUENCE [LARGE SCALE GENOMIC DNA]</scope>
    <source>
        <strain>BN</strain>
        <strain evidence="2">Sprague-Dawley</strain>
    </source>
</reference>
<evidence type="ECO:0000313" key="1">
    <source>
        <dbReference type="EMBL" id="EDM00811.1"/>
    </source>
</evidence>
<feature type="non-terminal residue" evidence="1">
    <location>
        <position position="24"/>
    </location>
</feature>
<protein>
    <submittedName>
        <fullName evidence="1">RCG62790</fullName>
    </submittedName>
</protein>